<dbReference type="CDD" id="cd01392">
    <property type="entry name" value="HTH_LacI"/>
    <property type="match status" value="1"/>
</dbReference>
<proteinExistence type="predicted"/>
<gene>
    <name evidence="5" type="ORF">ACFSE6_17415</name>
</gene>
<dbReference type="PANTHER" id="PTHR30146:SF153">
    <property type="entry name" value="LACTOSE OPERON REPRESSOR"/>
    <property type="match status" value="1"/>
</dbReference>
<evidence type="ECO:0000256" key="1">
    <source>
        <dbReference type="ARBA" id="ARBA00023015"/>
    </source>
</evidence>
<dbReference type="SMART" id="SM00354">
    <property type="entry name" value="HTH_LACI"/>
    <property type="match status" value="1"/>
</dbReference>
<dbReference type="InterPro" id="IPR010982">
    <property type="entry name" value="Lambda_DNA-bd_dom_sf"/>
</dbReference>
<dbReference type="PROSITE" id="PS50932">
    <property type="entry name" value="HTH_LACI_2"/>
    <property type="match status" value="1"/>
</dbReference>
<dbReference type="Gene3D" id="1.10.260.40">
    <property type="entry name" value="lambda repressor-like DNA-binding domains"/>
    <property type="match status" value="1"/>
</dbReference>
<sequence length="340" mass="36250">MAAVTIREVAEAAGVSVATVSRIASGSDYPVGARTRERVEAVIEALGYRPNQSATDLSRRDTHLVGVLAPDMANQYYAEVTRGIEDAAHEAGYQVLFSSTDRRKTRAETALEALLRRRVAALIILGGGDEVRLTRKQVASYGTEVVLIGRAGEDFPTVTTDGEQAGQVMAQHFIDLGHRHLAFIAGSRGSTATRLRLSGVRRAARAGGLTAPPVSRGGYTEQGGYRAARDLLANTTARERPTALIAANDRMAIGAMAAAHDLGLSVPDDVALAGFDDTPISAYVRPALTTYSLRSAQLGAEAMQMILDREEGETSIRHRTVDGDIVVRESCGAHRRATTP</sequence>
<dbReference type="EMBL" id="JBHUEE010000011">
    <property type="protein sequence ID" value="MFD1719627.1"/>
    <property type="molecule type" value="Genomic_DNA"/>
</dbReference>
<dbReference type="PANTHER" id="PTHR30146">
    <property type="entry name" value="LACI-RELATED TRANSCRIPTIONAL REPRESSOR"/>
    <property type="match status" value="1"/>
</dbReference>
<accession>A0ABW4L8S7</accession>
<protein>
    <submittedName>
        <fullName evidence="5">LacI family DNA-binding transcriptional regulator</fullName>
    </submittedName>
</protein>
<evidence type="ECO:0000313" key="5">
    <source>
        <dbReference type="EMBL" id="MFD1719627.1"/>
    </source>
</evidence>
<keyword evidence="3" id="KW-0804">Transcription</keyword>
<organism evidence="5 6">
    <name type="scientific">Georgenia deserti</name>
    <dbReference type="NCBI Taxonomy" id="2093781"/>
    <lineage>
        <taxon>Bacteria</taxon>
        <taxon>Bacillati</taxon>
        <taxon>Actinomycetota</taxon>
        <taxon>Actinomycetes</taxon>
        <taxon>Micrococcales</taxon>
        <taxon>Bogoriellaceae</taxon>
        <taxon>Georgenia</taxon>
    </lineage>
</organism>
<dbReference type="InterPro" id="IPR028082">
    <property type="entry name" value="Peripla_BP_I"/>
</dbReference>
<dbReference type="Gene3D" id="3.40.50.2300">
    <property type="match status" value="2"/>
</dbReference>
<dbReference type="InterPro" id="IPR046335">
    <property type="entry name" value="LacI/GalR-like_sensor"/>
</dbReference>
<dbReference type="CDD" id="cd06267">
    <property type="entry name" value="PBP1_LacI_sugar_binding-like"/>
    <property type="match status" value="1"/>
</dbReference>
<keyword evidence="2 5" id="KW-0238">DNA-binding</keyword>
<reference evidence="6" key="1">
    <citation type="journal article" date="2019" name="Int. J. Syst. Evol. Microbiol.">
        <title>The Global Catalogue of Microorganisms (GCM) 10K type strain sequencing project: providing services to taxonomists for standard genome sequencing and annotation.</title>
        <authorList>
            <consortium name="The Broad Institute Genomics Platform"/>
            <consortium name="The Broad Institute Genome Sequencing Center for Infectious Disease"/>
            <person name="Wu L."/>
            <person name="Ma J."/>
        </authorList>
    </citation>
    <scope>NUCLEOTIDE SEQUENCE [LARGE SCALE GENOMIC DNA]</scope>
    <source>
        <strain evidence="6">JCM 17130</strain>
    </source>
</reference>
<name>A0ABW4L8S7_9MICO</name>
<feature type="domain" description="HTH lacI-type" evidence="4">
    <location>
        <begin position="4"/>
        <end position="59"/>
    </location>
</feature>
<dbReference type="Proteomes" id="UP001597277">
    <property type="component" value="Unassembled WGS sequence"/>
</dbReference>
<dbReference type="SUPFAM" id="SSF53822">
    <property type="entry name" value="Periplasmic binding protein-like I"/>
    <property type="match status" value="1"/>
</dbReference>
<dbReference type="SUPFAM" id="SSF47413">
    <property type="entry name" value="lambda repressor-like DNA-binding domains"/>
    <property type="match status" value="1"/>
</dbReference>
<dbReference type="Pfam" id="PF00356">
    <property type="entry name" value="LacI"/>
    <property type="match status" value="1"/>
</dbReference>
<keyword evidence="6" id="KW-1185">Reference proteome</keyword>
<comment type="caution">
    <text evidence="5">The sequence shown here is derived from an EMBL/GenBank/DDBJ whole genome shotgun (WGS) entry which is preliminary data.</text>
</comment>
<evidence type="ECO:0000313" key="6">
    <source>
        <dbReference type="Proteomes" id="UP001597277"/>
    </source>
</evidence>
<dbReference type="GO" id="GO:0003677">
    <property type="term" value="F:DNA binding"/>
    <property type="evidence" value="ECO:0007669"/>
    <property type="project" value="UniProtKB-KW"/>
</dbReference>
<evidence type="ECO:0000256" key="3">
    <source>
        <dbReference type="ARBA" id="ARBA00023163"/>
    </source>
</evidence>
<dbReference type="Pfam" id="PF13377">
    <property type="entry name" value="Peripla_BP_3"/>
    <property type="match status" value="1"/>
</dbReference>
<evidence type="ECO:0000259" key="4">
    <source>
        <dbReference type="PROSITE" id="PS50932"/>
    </source>
</evidence>
<dbReference type="InterPro" id="IPR000843">
    <property type="entry name" value="HTH_LacI"/>
</dbReference>
<dbReference type="RefSeq" id="WP_388010302.1">
    <property type="nucleotide sequence ID" value="NZ_JBHUEE010000011.1"/>
</dbReference>
<keyword evidence="1" id="KW-0805">Transcription regulation</keyword>
<evidence type="ECO:0000256" key="2">
    <source>
        <dbReference type="ARBA" id="ARBA00023125"/>
    </source>
</evidence>